<gene>
    <name evidence="21" type="primary">dpp4</name>
    <name evidence="21" type="ORF">QQS21_005416</name>
</gene>
<dbReference type="FunFam" id="3.40.50.1820:FF:000003">
    <property type="entry name" value="Dipeptidyl peptidase 4"/>
    <property type="match status" value="1"/>
</dbReference>
<evidence type="ECO:0000259" key="20">
    <source>
        <dbReference type="Pfam" id="PF00930"/>
    </source>
</evidence>
<evidence type="ECO:0000313" key="22">
    <source>
        <dbReference type="Proteomes" id="UP001251528"/>
    </source>
</evidence>
<comment type="similarity">
    <text evidence="5">Belongs to the peptidase S9B family.</text>
</comment>
<evidence type="ECO:0000256" key="10">
    <source>
        <dbReference type="ARBA" id="ARBA00022554"/>
    </source>
</evidence>
<evidence type="ECO:0000256" key="3">
    <source>
        <dbReference type="ARBA" id="ARBA00004576"/>
    </source>
</evidence>
<dbReference type="GO" id="GO:0005774">
    <property type="term" value="C:vacuolar membrane"/>
    <property type="evidence" value="ECO:0007669"/>
    <property type="project" value="UniProtKB-SubCell"/>
</dbReference>
<dbReference type="PANTHER" id="PTHR11731:SF162">
    <property type="entry name" value="DIPEPTIDYL PEPTIDASE 4-RELATED"/>
    <property type="match status" value="1"/>
</dbReference>
<feature type="signal peptide" evidence="18">
    <location>
        <begin position="1"/>
        <end position="22"/>
    </location>
</feature>
<dbReference type="Pfam" id="PF00326">
    <property type="entry name" value="Peptidase_S9"/>
    <property type="match status" value="1"/>
</dbReference>
<dbReference type="EMBL" id="JASWJB010000089">
    <property type="protein sequence ID" value="KAK2599154.1"/>
    <property type="molecule type" value="Genomic_DNA"/>
</dbReference>
<evidence type="ECO:0000256" key="7">
    <source>
        <dbReference type="ARBA" id="ARBA00014118"/>
    </source>
</evidence>
<feature type="domain" description="Dipeptidylpeptidase IV N-terminal" evidence="20">
    <location>
        <begin position="109"/>
        <end position="470"/>
    </location>
</feature>
<dbReference type="SUPFAM" id="SSF53474">
    <property type="entry name" value="alpha/beta-Hydrolases"/>
    <property type="match status" value="1"/>
</dbReference>
<evidence type="ECO:0000256" key="18">
    <source>
        <dbReference type="SAM" id="SignalP"/>
    </source>
</evidence>
<comment type="caution">
    <text evidence="21">The sequence shown here is derived from an EMBL/GenBank/DDBJ whole genome shotgun (WGS) entry which is preliminary data.</text>
</comment>
<keyword evidence="11" id="KW-0645">Protease</keyword>
<reference evidence="21" key="1">
    <citation type="submission" date="2023-06" db="EMBL/GenBank/DDBJ databases">
        <title>Conoideocrella luteorostrata (Hypocreales: Clavicipitaceae), a potential biocontrol fungus for elongate hemlock scale in United States Christmas tree production areas.</title>
        <authorList>
            <person name="Barrett H."/>
            <person name="Lovett B."/>
            <person name="Macias A.M."/>
            <person name="Stajich J.E."/>
            <person name="Kasson M.T."/>
        </authorList>
    </citation>
    <scope>NUCLEOTIDE SEQUENCE</scope>
    <source>
        <strain evidence="21">ARSEF 14590</strain>
    </source>
</reference>
<keyword evidence="10" id="KW-0926">Vacuole</keyword>
<evidence type="ECO:0000256" key="16">
    <source>
        <dbReference type="ARBA" id="ARBA00030567"/>
    </source>
</evidence>
<evidence type="ECO:0000256" key="15">
    <source>
        <dbReference type="ARBA" id="ARBA00023180"/>
    </source>
</evidence>
<evidence type="ECO:0000256" key="1">
    <source>
        <dbReference type="ARBA" id="ARBA00001257"/>
    </source>
</evidence>
<evidence type="ECO:0000313" key="21">
    <source>
        <dbReference type="EMBL" id="KAK2599154.1"/>
    </source>
</evidence>
<keyword evidence="8" id="KW-0031">Aminopeptidase</keyword>
<accession>A0AAJ0CQL5</accession>
<evidence type="ECO:0000256" key="2">
    <source>
        <dbReference type="ARBA" id="ARBA00002218"/>
    </source>
</evidence>
<feature type="region of interest" description="Disordered" evidence="17">
    <location>
        <begin position="26"/>
        <end position="50"/>
    </location>
</feature>
<proteinExistence type="inferred from homology"/>
<dbReference type="GO" id="GO:0008239">
    <property type="term" value="F:dipeptidyl-peptidase activity"/>
    <property type="evidence" value="ECO:0007669"/>
    <property type="project" value="UniProtKB-EC"/>
</dbReference>
<dbReference type="Pfam" id="PF00930">
    <property type="entry name" value="DPPIV_N"/>
    <property type="match status" value="1"/>
</dbReference>
<dbReference type="Gene3D" id="2.140.10.30">
    <property type="entry name" value="Dipeptidylpeptidase IV, N-terminal domain"/>
    <property type="match status" value="1"/>
</dbReference>
<keyword evidence="22" id="KW-1185">Reference proteome</keyword>
<feature type="chain" id="PRO_5042484905" description="Probable dipeptidyl-aminopeptidase B" evidence="18">
    <location>
        <begin position="23"/>
        <end position="782"/>
    </location>
</feature>
<dbReference type="GO" id="GO:0006508">
    <property type="term" value="P:proteolysis"/>
    <property type="evidence" value="ECO:0007669"/>
    <property type="project" value="UniProtKB-KW"/>
</dbReference>
<comment type="catalytic activity">
    <reaction evidence="1">
        <text>Release of an N-terminal dipeptide, Xaa-Yaa-|-Zaa-, from a polypeptide, preferentially when Yaa is Pro, provided Zaa is neither Pro nor hydroxyproline.</text>
        <dbReference type="EC" id="3.4.14.5"/>
    </reaction>
</comment>
<evidence type="ECO:0000256" key="13">
    <source>
        <dbReference type="ARBA" id="ARBA00022801"/>
    </source>
</evidence>
<dbReference type="InterPro" id="IPR001375">
    <property type="entry name" value="Peptidase_S9_cat"/>
</dbReference>
<dbReference type="SUPFAM" id="SSF82171">
    <property type="entry name" value="DPP6 N-terminal domain-like"/>
    <property type="match status" value="1"/>
</dbReference>
<keyword evidence="12 18" id="KW-0732">Signal</keyword>
<evidence type="ECO:0000256" key="6">
    <source>
        <dbReference type="ARBA" id="ARBA00012062"/>
    </source>
</evidence>
<dbReference type="InterPro" id="IPR029058">
    <property type="entry name" value="AB_hydrolase_fold"/>
</dbReference>
<evidence type="ECO:0000256" key="12">
    <source>
        <dbReference type="ARBA" id="ARBA00022729"/>
    </source>
</evidence>
<protein>
    <recommendedName>
        <fullName evidence="7">Probable dipeptidyl-aminopeptidase B</fullName>
        <ecNumber evidence="6">3.4.14.5</ecNumber>
    </recommendedName>
    <alternativeName>
        <fullName evidence="16">Dipeptidyl peptidase IV</fullName>
    </alternativeName>
</protein>
<evidence type="ECO:0000256" key="11">
    <source>
        <dbReference type="ARBA" id="ARBA00022670"/>
    </source>
</evidence>
<dbReference type="PANTHER" id="PTHR11731">
    <property type="entry name" value="PROTEASE FAMILY S9B,C DIPEPTIDYL-PEPTIDASE IV-RELATED"/>
    <property type="match status" value="1"/>
</dbReference>
<keyword evidence="14" id="KW-0720">Serine protease</keyword>
<dbReference type="InterPro" id="IPR050278">
    <property type="entry name" value="Serine_Prot_S9B/DPPIV"/>
</dbReference>
<evidence type="ECO:0000259" key="19">
    <source>
        <dbReference type="Pfam" id="PF00326"/>
    </source>
</evidence>
<evidence type="ECO:0000256" key="4">
    <source>
        <dbReference type="ARBA" id="ARBA00004613"/>
    </source>
</evidence>
<organism evidence="21 22">
    <name type="scientific">Conoideocrella luteorostrata</name>
    <dbReference type="NCBI Taxonomy" id="1105319"/>
    <lineage>
        <taxon>Eukaryota</taxon>
        <taxon>Fungi</taxon>
        <taxon>Dikarya</taxon>
        <taxon>Ascomycota</taxon>
        <taxon>Pezizomycotina</taxon>
        <taxon>Sordariomycetes</taxon>
        <taxon>Hypocreomycetidae</taxon>
        <taxon>Hypocreales</taxon>
        <taxon>Clavicipitaceae</taxon>
        <taxon>Conoideocrella</taxon>
    </lineage>
</organism>
<dbReference type="InterPro" id="IPR002469">
    <property type="entry name" value="Peptidase_S9B_N"/>
</dbReference>
<evidence type="ECO:0000256" key="17">
    <source>
        <dbReference type="SAM" id="MobiDB-lite"/>
    </source>
</evidence>
<evidence type="ECO:0000256" key="14">
    <source>
        <dbReference type="ARBA" id="ARBA00022825"/>
    </source>
</evidence>
<dbReference type="GO" id="GO:0008236">
    <property type="term" value="F:serine-type peptidase activity"/>
    <property type="evidence" value="ECO:0007669"/>
    <property type="project" value="UniProtKB-KW"/>
</dbReference>
<dbReference type="Gene3D" id="3.40.50.1820">
    <property type="entry name" value="alpha/beta hydrolase"/>
    <property type="match status" value="1"/>
</dbReference>
<dbReference type="EC" id="3.4.14.5" evidence="6"/>
<evidence type="ECO:0000256" key="5">
    <source>
        <dbReference type="ARBA" id="ARBA00006150"/>
    </source>
</evidence>
<evidence type="ECO:0000256" key="9">
    <source>
        <dbReference type="ARBA" id="ARBA00022525"/>
    </source>
</evidence>
<dbReference type="Proteomes" id="UP001251528">
    <property type="component" value="Unassembled WGS sequence"/>
</dbReference>
<feature type="compositionally biased region" description="Polar residues" evidence="17">
    <location>
        <begin position="32"/>
        <end position="48"/>
    </location>
</feature>
<dbReference type="GO" id="GO:0005576">
    <property type="term" value="C:extracellular region"/>
    <property type="evidence" value="ECO:0007669"/>
    <property type="project" value="UniProtKB-SubCell"/>
</dbReference>
<sequence>MRTASLGKAAALLPLLVQFGLAIDPPRKPHQPTGNGNRILSYNETTPSPKIRPSRISVRWSGTGQDGQYITSNDKSDLVLVDIASGKETIFLSADKQPSGTQDYWIRHDQQTVLAAANATKQYRHSYFSNYFLVDVKTGGKEPLVGDQAGDIQYAELAPTGKTIAFVRGNNVFLRDGDGQVHQITKNGGPDMFNGVPDWVYEEEVLGDRSALWYSPDAKYIAFLSFNETGVGTFTIPYYMAGQKVAPSYPKELQLRYPKVGTTNPSVELNILNVETKKVVNVPIDVFAKDDLVVGEVKWVTDKHSALIYRAFNRVQDQEKHVVVNPESLASKVVRTRDGTDGWLENSLAISYVGGVQALGSSNRTYYVDLSDASGWMHIYLYSVDGCKPVQLTTGEWEVDSILFVDAARQLVYFKATTKHSTERHIYSVSYATRKIQPVVDDQVPAVWDASFSAKGGFYILTYGGPDVPYQELYATNNTAKPIRTLTSNAELYKKINEYSLPNITYFELKHPDGFTLNVMQQLPPKFDPSKKYPSLFTPYGGPNSQQVTKAFQPYGWKAYISSEEELQFVVYTIDNRGTGFKGRKFRGAVTKHLGDLEAKDQIWAAQELLKQNSFLNPQKIGIWGWSYGGYLTAKVIEADSGVFTLGLSTAPVSDWRFYDSIYTERYMKTLTTNEAGYNKTAVRNTSGFKNIAGVFALMHGTGDDNVHYQNAAALADLLVAGGVPPEKFRMMAFTDSDHSIGFHGASPFIYKFLTARLWDEVQRGDKKLVHQWSRRGHVGNQ</sequence>
<keyword evidence="15" id="KW-0325">Glycoprotein</keyword>
<dbReference type="GO" id="GO:0004177">
    <property type="term" value="F:aminopeptidase activity"/>
    <property type="evidence" value="ECO:0007669"/>
    <property type="project" value="UniProtKB-KW"/>
</dbReference>
<keyword evidence="9" id="KW-0964">Secreted</keyword>
<name>A0AAJ0CQL5_9HYPO</name>
<comment type="subcellular location">
    <subcellularLocation>
        <location evidence="4">Secreted</location>
    </subcellularLocation>
    <subcellularLocation>
        <location evidence="3">Vacuole membrane</location>
        <topology evidence="3">Single-pass type II membrane protein</topology>
    </subcellularLocation>
</comment>
<evidence type="ECO:0000256" key="8">
    <source>
        <dbReference type="ARBA" id="ARBA00022438"/>
    </source>
</evidence>
<dbReference type="AlphaFoldDB" id="A0AAJ0CQL5"/>
<feature type="domain" description="Peptidase S9 prolyl oligopeptidase catalytic" evidence="19">
    <location>
        <begin position="566"/>
        <end position="748"/>
    </location>
</feature>
<keyword evidence="13 21" id="KW-0378">Hydrolase</keyword>
<comment type="function">
    <text evidence="2">Type IV dipeptidyl-peptidase which removes N-terminal dipeptides sequentially from polypeptides having unsubstituted N-termini provided that the penultimate residue is proline.</text>
</comment>
<dbReference type="GO" id="GO:0005886">
    <property type="term" value="C:plasma membrane"/>
    <property type="evidence" value="ECO:0007669"/>
    <property type="project" value="TreeGrafter"/>
</dbReference>